<name>A0A8C3JTJ7_9CHAR</name>
<organism evidence="1 2">
    <name type="scientific">Calidris pygmaea</name>
    <name type="common">Spoon-billed sandpiper</name>
    <dbReference type="NCBI Taxonomy" id="425635"/>
    <lineage>
        <taxon>Eukaryota</taxon>
        <taxon>Metazoa</taxon>
        <taxon>Chordata</taxon>
        <taxon>Craniata</taxon>
        <taxon>Vertebrata</taxon>
        <taxon>Euteleostomi</taxon>
        <taxon>Archelosauria</taxon>
        <taxon>Archosauria</taxon>
        <taxon>Dinosauria</taxon>
        <taxon>Saurischia</taxon>
        <taxon>Theropoda</taxon>
        <taxon>Coelurosauria</taxon>
        <taxon>Aves</taxon>
        <taxon>Neognathae</taxon>
        <taxon>Neoaves</taxon>
        <taxon>Charadriiformes</taxon>
        <taxon>Scolopacidae</taxon>
        <taxon>Calidris</taxon>
    </lineage>
</organism>
<reference evidence="1" key="1">
    <citation type="submission" date="2025-08" db="UniProtKB">
        <authorList>
            <consortium name="Ensembl"/>
        </authorList>
    </citation>
    <scope>IDENTIFICATION</scope>
</reference>
<evidence type="ECO:0000313" key="1">
    <source>
        <dbReference type="Ensembl" id="ENSCPGP00000013043.1"/>
    </source>
</evidence>
<protein>
    <submittedName>
        <fullName evidence="1">Uncharacterized protein</fullName>
    </submittedName>
</protein>
<proteinExistence type="predicted"/>
<dbReference type="GO" id="GO:0005739">
    <property type="term" value="C:mitochondrion"/>
    <property type="evidence" value="ECO:0007669"/>
    <property type="project" value="TreeGrafter"/>
</dbReference>
<keyword evidence="2" id="KW-1185">Reference proteome</keyword>
<dbReference type="PANTHER" id="PTHR46498">
    <property type="entry name" value="GTP-BINDING PROTEIN 8"/>
    <property type="match status" value="1"/>
</dbReference>
<accession>A0A8C3JTJ7</accession>
<dbReference type="Ensembl" id="ENSCPGT00000014299.1">
    <property type="protein sequence ID" value="ENSCPGP00000013043.1"/>
    <property type="gene ID" value="ENSCPGG00000009258.1"/>
</dbReference>
<sequence>MAILRSFRPAPPLPAPPPAGMLLPRGSPPPLSALSQVLRLERSRRTGIVFPLQKLARYLAPGVDTERFRLFQPGLAALQQAEALFRAGRHHAVQYLSSAVRMDHAPPGVATAGRTVSHSS</sequence>
<dbReference type="PANTHER" id="PTHR46498:SF1">
    <property type="entry name" value="GTP-BINDING PROTEIN 8"/>
    <property type="match status" value="1"/>
</dbReference>
<reference evidence="1" key="2">
    <citation type="submission" date="2025-09" db="UniProtKB">
        <authorList>
            <consortium name="Ensembl"/>
        </authorList>
    </citation>
    <scope>IDENTIFICATION</scope>
</reference>
<dbReference type="InterPro" id="IPR052279">
    <property type="entry name" value="EngB_GTPase"/>
</dbReference>
<dbReference type="AlphaFoldDB" id="A0A8C3JTJ7"/>
<dbReference type="Proteomes" id="UP000694419">
    <property type="component" value="Unplaced"/>
</dbReference>
<evidence type="ECO:0000313" key="2">
    <source>
        <dbReference type="Proteomes" id="UP000694419"/>
    </source>
</evidence>